<dbReference type="InterPro" id="IPR000073">
    <property type="entry name" value="AB_hydrolase_1"/>
</dbReference>
<evidence type="ECO:0000256" key="1">
    <source>
        <dbReference type="ARBA" id="ARBA00023239"/>
    </source>
</evidence>
<gene>
    <name evidence="3" type="ORF">UFOPK3376_01169</name>
</gene>
<evidence type="ECO:0000259" key="2">
    <source>
        <dbReference type="Pfam" id="PF00561"/>
    </source>
</evidence>
<dbReference type="PANTHER" id="PTHR42916:SF1">
    <property type="entry name" value="PROTEIN PHYLLO, CHLOROPLASTIC"/>
    <property type="match status" value="1"/>
</dbReference>
<keyword evidence="1" id="KW-0456">Lyase</keyword>
<protein>
    <submittedName>
        <fullName evidence="3">Unannotated protein</fullName>
    </submittedName>
</protein>
<proteinExistence type="predicted"/>
<sequence>MVFVHGFTQTGRSWLPVAEQFAADHEVVLVDAAGHGYSSDIRANLQQGADLLAATTGEADYVGYSMGGRLCLHLALAHPHLVRSLTLLGATAGIEDPIERAQRRAADEVLACNAQADGVEKFLVKWLALPLFATLPVQARALEDRLQNTAAGLASSLRLAGTGSQQPLWDHLAEITAPVLVLAGEFDDKFTNIAHRLV</sequence>
<organism evidence="3">
    <name type="scientific">freshwater metagenome</name>
    <dbReference type="NCBI Taxonomy" id="449393"/>
    <lineage>
        <taxon>unclassified sequences</taxon>
        <taxon>metagenomes</taxon>
        <taxon>ecological metagenomes</taxon>
    </lineage>
</organism>
<feature type="domain" description="AB hydrolase-1" evidence="2">
    <location>
        <begin position="1"/>
        <end position="187"/>
    </location>
</feature>
<dbReference type="PANTHER" id="PTHR42916">
    <property type="entry name" value="2-SUCCINYL-5-ENOLPYRUVYL-6-HYDROXY-3-CYCLOHEXENE-1-CARBOXYLATE SYNTHASE"/>
    <property type="match status" value="1"/>
</dbReference>
<dbReference type="InterPro" id="IPR029058">
    <property type="entry name" value="AB_hydrolase_fold"/>
</dbReference>
<name>A0A6J7E8D2_9ZZZZ</name>
<evidence type="ECO:0000313" key="3">
    <source>
        <dbReference type="EMBL" id="CAB4876809.1"/>
    </source>
</evidence>
<dbReference type="Pfam" id="PF00561">
    <property type="entry name" value="Abhydrolase_1"/>
    <property type="match status" value="1"/>
</dbReference>
<accession>A0A6J7E8D2</accession>
<dbReference type="AlphaFoldDB" id="A0A6J7E8D2"/>
<dbReference type="GO" id="GO:0016829">
    <property type="term" value="F:lyase activity"/>
    <property type="evidence" value="ECO:0007669"/>
    <property type="project" value="UniProtKB-KW"/>
</dbReference>
<dbReference type="SUPFAM" id="SSF53474">
    <property type="entry name" value="alpha/beta-Hydrolases"/>
    <property type="match status" value="1"/>
</dbReference>
<reference evidence="3" key="1">
    <citation type="submission" date="2020-05" db="EMBL/GenBank/DDBJ databases">
        <authorList>
            <person name="Chiriac C."/>
            <person name="Salcher M."/>
            <person name="Ghai R."/>
            <person name="Kavagutti S V."/>
        </authorList>
    </citation>
    <scope>NUCLEOTIDE SEQUENCE</scope>
</reference>
<dbReference type="EMBL" id="CAFBLP010000024">
    <property type="protein sequence ID" value="CAB4876809.1"/>
    <property type="molecule type" value="Genomic_DNA"/>
</dbReference>
<dbReference type="Gene3D" id="3.40.50.1820">
    <property type="entry name" value="alpha/beta hydrolase"/>
    <property type="match status" value="1"/>
</dbReference>